<gene>
    <name evidence="7" type="ORF">BCR37DRAFT_46569</name>
</gene>
<dbReference type="InterPro" id="IPR003903">
    <property type="entry name" value="UIM_dom"/>
</dbReference>
<dbReference type="InterPro" id="IPR049425">
    <property type="entry name" value="Vps27_GAT-like"/>
</dbReference>
<dbReference type="STRING" id="56484.A0A1Y2FFA8"/>
<dbReference type="Gene3D" id="1.20.5.1940">
    <property type="match status" value="1"/>
</dbReference>
<dbReference type="EMBL" id="MCFI01000011">
    <property type="protein sequence ID" value="ORY81515.1"/>
    <property type="molecule type" value="Genomic_DNA"/>
</dbReference>
<sequence>MGSTYQHLRQDGFQFPPEERLAASFVDTAAPPDWSDSEVCMRCRTAFTFTNRKHHCRSCGNVFCGQCSTQTMPLPQLGITTPVRVCDGCFAKKQHGATKKMNTQASPSKARAPPREDEDMDLKRALELSLAESKNAEVRQAPQPAAAAPIPVAQDEDDADLKAAIEASLREAQPVATAHAPAPASANGYSLPQLDQTALQLPQVSTQYASKQPEARQMPSPSNPHALQPSEAENINLFATLVDRLKSSDTRSGILRDAQIQELYEGISSLRSKLARSLGDAVGKYESLVETHSKLATVQKYYDRLLEARLESTYGGRGYSGYETQDYGHDVSGYYGESQSEYYSQGTAVGQPPAQHQQQGQPQRQYGAQYDPGNQQHQSQHQSQHQQAARHEEVSLIDL</sequence>
<evidence type="ECO:0000256" key="3">
    <source>
        <dbReference type="ARBA" id="ARBA00022833"/>
    </source>
</evidence>
<comment type="caution">
    <text evidence="7">The sequence shown here is derived from an EMBL/GenBank/DDBJ whole genome shotgun (WGS) entry which is preliminary data.</text>
</comment>
<dbReference type="PROSITE" id="PS50178">
    <property type="entry name" value="ZF_FYVE"/>
    <property type="match status" value="1"/>
</dbReference>
<evidence type="ECO:0000256" key="1">
    <source>
        <dbReference type="ARBA" id="ARBA00022723"/>
    </source>
</evidence>
<evidence type="ECO:0000259" key="6">
    <source>
        <dbReference type="PROSITE" id="PS50178"/>
    </source>
</evidence>
<dbReference type="GO" id="GO:0008270">
    <property type="term" value="F:zinc ion binding"/>
    <property type="evidence" value="ECO:0007669"/>
    <property type="project" value="UniProtKB-KW"/>
</dbReference>
<dbReference type="PANTHER" id="PTHR47794">
    <property type="entry name" value="VACUOLAR PROTEIN SORTING-ASSOCIATED PROTEIN 27"/>
    <property type="match status" value="1"/>
</dbReference>
<feature type="region of interest" description="Disordered" evidence="5">
    <location>
        <begin position="97"/>
        <end position="119"/>
    </location>
</feature>
<evidence type="ECO:0000256" key="5">
    <source>
        <dbReference type="SAM" id="MobiDB-lite"/>
    </source>
</evidence>
<dbReference type="SMART" id="SM00064">
    <property type="entry name" value="FYVE"/>
    <property type="match status" value="1"/>
</dbReference>
<keyword evidence="2 4" id="KW-0863">Zinc-finger</keyword>
<keyword evidence="3" id="KW-0862">Zinc</keyword>
<evidence type="ECO:0000256" key="4">
    <source>
        <dbReference type="PROSITE-ProRule" id="PRU00091"/>
    </source>
</evidence>
<feature type="compositionally biased region" description="Low complexity" evidence="5">
    <location>
        <begin position="344"/>
        <end position="387"/>
    </location>
</feature>
<keyword evidence="8" id="KW-1185">Reference proteome</keyword>
<dbReference type="OrthoDB" id="957735at2759"/>
<dbReference type="GO" id="GO:0043130">
    <property type="term" value="F:ubiquitin binding"/>
    <property type="evidence" value="ECO:0007669"/>
    <property type="project" value="TreeGrafter"/>
</dbReference>
<dbReference type="GO" id="GO:0032266">
    <property type="term" value="F:phosphatidylinositol-3-phosphate binding"/>
    <property type="evidence" value="ECO:0007669"/>
    <property type="project" value="TreeGrafter"/>
</dbReference>
<evidence type="ECO:0000256" key="2">
    <source>
        <dbReference type="ARBA" id="ARBA00022771"/>
    </source>
</evidence>
<dbReference type="GO" id="GO:0043328">
    <property type="term" value="P:protein transport to vacuole involved in ubiquitin-dependent protein catabolic process via the multivesicular body sorting pathway"/>
    <property type="evidence" value="ECO:0007669"/>
    <property type="project" value="TreeGrafter"/>
</dbReference>
<dbReference type="Pfam" id="PF21356">
    <property type="entry name" value="Vps27_GAT-like"/>
    <property type="match status" value="1"/>
</dbReference>
<dbReference type="RefSeq" id="XP_040724891.1">
    <property type="nucleotide sequence ID" value="XM_040872318.1"/>
</dbReference>
<dbReference type="InterPro" id="IPR000306">
    <property type="entry name" value="Znf_FYVE"/>
</dbReference>
<feature type="region of interest" description="Disordered" evidence="5">
    <location>
        <begin position="206"/>
        <end position="228"/>
    </location>
</feature>
<dbReference type="InterPro" id="IPR011011">
    <property type="entry name" value="Znf_FYVE_PHD"/>
</dbReference>
<accession>A0A1Y2FFA8</accession>
<protein>
    <recommendedName>
        <fullName evidence="6">FYVE-type domain-containing protein</fullName>
    </recommendedName>
</protein>
<dbReference type="InterPro" id="IPR017455">
    <property type="entry name" value="Znf_FYVE-rel"/>
</dbReference>
<dbReference type="Gene3D" id="3.30.40.10">
    <property type="entry name" value="Zinc/RING finger domain, C3HC4 (zinc finger)"/>
    <property type="match status" value="1"/>
</dbReference>
<feature type="compositionally biased region" description="Basic and acidic residues" evidence="5">
    <location>
        <begin position="389"/>
        <end position="399"/>
    </location>
</feature>
<dbReference type="GO" id="GO:0006623">
    <property type="term" value="P:protein targeting to vacuole"/>
    <property type="evidence" value="ECO:0007669"/>
    <property type="project" value="TreeGrafter"/>
</dbReference>
<dbReference type="SUPFAM" id="SSF57903">
    <property type="entry name" value="FYVE/PHD zinc finger"/>
    <property type="match status" value="1"/>
</dbReference>
<evidence type="ECO:0000313" key="7">
    <source>
        <dbReference type="EMBL" id="ORY81515.1"/>
    </source>
</evidence>
<dbReference type="AlphaFoldDB" id="A0A1Y2FFA8"/>
<dbReference type="InterPro" id="IPR013083">
    <property type="entry name" value="Znf_RING/FYVE/PHD"/>
</dbReference>
<dbReference type="PROSITE" id="PS50330">
    <property type="entry name" value="UIM"/>
    <property type="match status" value="2"/>
</dbReference>
<dbReference type="PANTHER" id="PTHR47794:SF1">
    <property type="entry name" value="VACUOLAR PROTEIN SORTING-ASSOCIATED PROTEIN 27"/>
    <property type="match status" value="1"/>
</dbReference>
<dbReference type="Proteomes" id="UP000193685">
    <property type="component" value="Unassembled WGS sequence"/>
</dbReference>
<dbReference type="GO" id="GO:0033565">
    <property type="term" value="C:ESCRT-0 complex"/>
    <property type="evidence" value="ECO:0007669"/>
    <property type="project" value="TreeGrafter"/>
</dbReference>
<dbReference type="CDD" id="cd21385">
    <property type="entry name" value="GAT_Vps27"/>
    <property type="match status" value="1"/>
</dbReference>
<dbReference type="Pfam" id="PF01363">
    <property type="entry name" value="FYVE"/>
    <property type="match status" value="1"/>
</dbReference>
<dbReference type="Pfam" id="PF02809">
    <property type="entry name" value="UIM"/>
    <property type="match status" value="2"/>
</dbReference>
<feature type="compositionally biased region" description="Low complexity" evidence="5">
    <location>
        <begin position="140"/>
        <end position="153"/>
    </location>
</feature>
<dbReference type="SMART" id="SM00726">
    <property type="entry name" value="UIM"/>
    <property type="match status" value="2"/>
</dbReference>
<feature type="region of interest" description="Disordered" evidence="5">
    <location>
        <begin position="133"/>
        <end position="154"/>
    </location>
</feature>
<proteinExistence type="predicted"/>
<name>A0A1Y2FFA8_PROLT</name>
<dbReference type="GeneID" id="63788917"/>
<reference evidence="7 8" key="1">
    <citation type="submission" date="2016-07" db="EMBL/GenBank/DDBJ databases">
        <title>Pervasive Adenine N6-methylation of Active Genes in Fungi.</title>
        <authorList>
            <consortium name="DOE Joint Genome Institute"/>
            <person name="Mondo S.J."/>
            <person name="Dannebaum R.O."/>
            <person name="Kuo R.C."/>
            <person name="Labutti K."/>
            <person name="Haridas S."/>
            <person name="Kuo A."/>
            <person name="Salamov A."/>
            <person name="Ahrendt S.R."/>
            <person name="Lipzen A."/>
            <person name="Sullivan W."/>
            <person name="Andreopoulos W.B."/>
            <person name="Clum A."/>
            <person name="Lindquist E."/>
            <person name="Daum C."/>
            <person name="Ramamoorthy G.K."/>
            <person name="Gryganskyi A."/>
            <person name="Culley D."/>
            <person name="Magnuson J.K."/>
            <person name="James T.Y."/>
            <person name="O'Malley M.A."/>
            <person name="Stajich J.E."/>
            <person name="Spatafora J.W."/>
            <person name="Visel A."/>
            <person name="Grigoriev I.V."/>
        </authorList>
    </citation>
    <scope>NUCLEOTIDE SEQUENCE [LARGE SCALE GENOMIC DNA]</scope>
    <source>
        <strain evidence="7 8">12-1054</strain>
    </source>
</reference>
<dbReference type="Gene3D" id="6.10.140.100">
    <property type="match status" value="1"/>
</dbReference>
<organism evidence="7 8">
    <name type="scientific">Protomyces lactucae-debilis</name>
    <dbReference type="NCBI Taxonomy" id="2754530"/>
    <lineage>
        <taxon>Eukaryota</taxon>
        <taxon>Fungi</taxon>
        <taxon>Dikarya</taxon>
        <taxon>Ascomycota</taxon>
        <taxon>Taphrinomycotina</taxon>
        <taxon>Taphrinomycetes</taxon>
        <taxon>Taphrinales</taxon>
        <taxon>Protomycetaceae</taxon>
        <taxon>Protomyces</taxon>
    </lineage>
</organism>
<feature type="domain" description="FYVE-type" evidence="6">
    <location>
        <begin position="34"/>
        <end position="94"/>
    </location>
</feature>
<feature type="region of interest" description="Disordered" evidence="5">
    <location>
        <begin position="344"/>
        <end position="399"/>
    </location>
</feature>
<keyword evidence="1" id="KW-0479">Metal-binding</keyword>
<evidence type="ECO:0000313" key="8">
    <source>
        <dbReference type="Proteomes" id="UP000193685"/>
    </source>
</evidence>